<dbReference type="AlphaFoldDB" id="A0A1I0K966"/>
<gene>
    <name evidence="1" type="ORF">SAMN05216313_15515</name>
</gene>
<dbReference type="CDD" id="cd12870">
    <property type="entry name" value="MqsA"/>
    <property type="match status" value="1"/>
</dbReference>
<keyword evidence="2" id="KW-1185">Reference proteome</keyword>
<dbReference type="NCBIfam" id="TIGR03831">
    <property type="entry name" value="YgiT_finger"/>
    <property type="match status" value="1"/>
</dbReference>
<proteinExistence type="predicted"/>
<reference evidence="2" key="1">
    <citation type="submission" date="2016-10" db="EMBL/GenBank/DDBJ databases">
        <authorList>
            <person name="Varghese N."/>
            <person name="Submissions S."/>
        </authorList>
    </citation>
    <scope>NUCLEOTIDE SEQUENCE [LARGE SCALE GENOMIC DNA]</scope>
    <source>
        <strain evidence="2">NLAE-zl-G277</strain>
    </source>
</reference>
<protein>
    <submittedName>
        <fullName evidence="1">YgiT-type zinc finger domain-containing protein</fullName>
    </submittedName>
</protein>
<dbReference type="Proteomes" id="UP000198508">
    <property type="component" value="Unassembled WGS sequence"/>
</dbReference>
<dbReference type="Gene3D" id="3.10.20.860">
    <property type="match status" value="1"/>
</dbReference>
<dbReference type="InterPro" id="IPR022453">
    <property type="entry name" value="Znf_MqsA-type"/>
</dbReference>
<sequence length="77" mass="8798">MIMCMFCKCDTVKESTTTHVVNYKNCIIVIKNVPCEECEQCGEKFYTDEVAEHLEVIVNSAKKLMQEISVIDYNKAA</sequence>
<accession>A0A1I0K966</accession>
<name>A0A1I0K966_9FIRM</name>
<evidence type="ECO:0000313" key="2">
    <source>
        <dbReference type="Proteomes" id="UP000198508"/>
    </source>
</evidence>
<organism evidence="1 2">
    <name type="scientific">Enterocloster lavalensis</name>
    <dbReference type="NCBI Taxonomy" id="460384"/>
    <lineage>
        <taxon>Bacteria</taxon>
        <taxon>Bacillati</taxon>
        <taxon>Bacillota</taxon>
        <taxon>Clostridia</taxon>
        <taxon>Lachnospirales</taxon>
        <taxon>Lachnospiraceae</taxon>
        <taxon>Enterocloster</taxon>
    </lineage>
</organism>
<dbReference type="EMBL" id="FOIM01000055">
    <property type="protein sequence ID" value="SEU20607.1"/>
    <property type="molecule type" value="Genomic_DNA"/>
</dbReference>
<evidence type="ECO:0000313" key="1">
    <source>
        <dbReference type="EMBL" id="SEU20607.1"/>
    </source>
</evidence>